<feature type="domain" description="Chromo" evidence="12">
    <location>
        <begin position="328"/>
        <end position="388"/>
    </location>
</feature>
<dbReference type="Gene3D" id="3.40.50.10810">
    <property type="entry name" value="Tandem AAA-ATPase domain"/>
    <property type="match status" value="1"/>
</dbReference>
<dbReference type="GO" id="GO:0000785">
    <property type="term" value="C:chromatin"/>
    <property type="evidence" value="ECO:0007669"/>
    <property type="project" value="TreeGrafter"/>
</dbReference>
<reference evidence="16" key="1">
    <citation type="submission" date="2025-08" db="UniProtKB">
        <authorList>
            <consortium name="RefSeq"/>
        </authorList>
    </citation>
    <scope>IDENTIFICATION</scope>
    <source>
        <tissue evidence="16">Leaf</tissue>
    </source>
</reference>
<dbReference type="GO" id="GO:0008270">
    <property type="term" value="F:zinc ion binding"/>
    <property type="evidence" value="ECO:0007669"/>
    <property type="project" value="UniProtKB-KW"/>
</dbReference>
<evidence type="ECO:0000256" key="6">
    <source>
        <dbReference type="ARBA" id="ARBA00022801"/>
    </source>
</evidence>
<feature type="region of interest" description="Disordered" evidence="11">
    <location>
        <begin position="1"/>
        <end position="43"/>
    </location>
</feature>
<dbReference type="GO" id="GO:0005524">
    <property type="term" value="F:ATP binding"/>
    <property type="evidence" value="ECO:0007669"/>
    <property type="project" value="UniProtKB-KW"/>
</dbReference>
<keyword evidence="8" id="KW-0067">ATP-binding</keyword>
<evidence type="ECO:0000259" key="12">
    <source>
        <dbReference type="PROSITE" id="PS50013"/>
    </source>
</evidence>
<dbReference type="PROSITE" id="PS51194">
    <property type="entry name" value="HELICASE_CTER"/>
    <property type="match status" value="1"/>
</dbReference>
<dbReference type="OrthoDB" id="885191at2759"/>
<accession>A0A6J1ANZ9</accession>
<dbReference type="Pfam" id="PF00271">
    <property type="entry name" value="Helicase_C"/>
    <property type="match status" value="1"/>
</dbReference>
<dbReference type="GO" id="GO:0042393">
    <property type="term" value="F:histone binding"/>
    <property type="evidence" value="ECO:0007669"/>
    <property type="project" value="TreeGrafter"/>
</dbReference>
<dbReference type="SUPFAM" id="SSF54160">
    <property type="entry name" value="Chromo domain-like"/>
    <property type="match status" value="2"/>
</dbReference>
<evidence type="ECO:0000256" key="11">
    <source>
        <dbReference type="SAM" id="MobiDB-lite"/>
    </source>
</evidence>
<dbReference type="GO" id="GO:0016887">
    <property type="term" value="F:ATP hydrolysis activity"/>
    <property type="evidence" value="ECO:0007669"/>
    <property type="project" value="TreeGrafter"/>
</dbReference>
<dbReference type="Proteomes" id="UP000504621">
    <property type="component" value="Unplaced"/>
</dbReference>
<keyword evidence="15" id="KW-1185">Reference proteome</keyword>
<dbReference type="InterPro" id="IPR056882">
    <property type="entry name" value="MOM1_dom"/>
</dbReference>
<dbReference type="Pfam" id="PF00176">
    <property type="entry name" value="SNF2-rel_dom"/>
    <property type="match status" value="1"/>
</dbReference>
<dbReference type="InterPro" id="IPR001650">
    <property type="entry name" value="Helicase_C-like"/>
</dbReference>
<dbReference type="PROSITE" id="PS01359">
    <property type="entry name" value="ZF_PHD_1"/>
    <property type="match status" value="1"/>
</dbReference>
<keyword evidence="2" id="KW-0479">Metal-binding</keyword>
<comment type="subcellular location">
    <subcellularLocation>
        <location evidence="1">Nucleus</location>
    </subcellularLocation>
</comment>
<keyword evidence="9" id="KW-0539">Nucleus</keyword>
<feature type="domain" description="Helicase C-terminal" evidence="14">
    <location>
        <begin position="800"/>
        <end position="966"/>
    </location>
</feature>
<evidence type="ECO:0000256" key="7">
    <source>
        <dbReference type="ARBA" id="ARBA00022833"/>
    </source>
</evidence>
<dbReference type="CDD" id="cd18793">
    <property type="entry name" value="SF2_C_SNF"/>
    <property type="match status" value="1"/>
</dbReference>
<gene>
    <name evidence="16" type="primary">LOC110420095</name>
</gene>
<evidence type="ECO:0000313" key="16">
    <source>
        <dbReference type="RefSeq" id="XP_021288942.1"/>
    </source>
</evidence>
<dbReference type="InterPro" id="IPR049730">
    <property type="entry name" value="SNF2/RAD54-like_C"/>
</dbReference>
<evidence type="ECO:0000313" key="15">
    <source>
        <dbReference type="Proteomes" id="UP000504621"/>
    </source>
</evidence>
<organism evidence="15 16">
    <name type="scientific">Herrania umbratica</name>
    <dbReference type="NCBI Taxonomy" id="108875"/>
    <lineage>
        <taxon>Eukaryota</taxon>
        <taxon>Viridiplantae</taxon>
        <taxon>Streptophyta</taxon>
        <taxon>Embryophyta</taxon>
        <taxon>Tracheophyta</taxon>
        <taxon>Spermatophyta</taxon>
        <taxon>Magnoliopsida</taxon>
        <taxon>eudicotyledons</taxon>
        <taxon>Gunneridae</taxon>
        <taxon>Pentapetalae</taxon>
        <taxon>rosids</taxon>
        <taxon>malvids</taxon>
        <taxon>Malvales</taxon>
        <taxon>Malvaceae</taxon>
        <taxon>Byttnerioideae</taxon>
        <taxon>Herrania</taxon>
    </lineage>
</organism>
<dbReference type="InterPro" id="IPR013083">
    <property type="entry name" value="Znf_RING/FYVE/PHD"/>
</dbReference>
<evidence type="ECO:0000256" key="4">
    <source>
        <dbReference type="ARBA" id="ARBA00022741"/>
    </source>
</evidence>
<dbReference type="Pfam" id="PF00385">
    <property type="entry name" value="Chromo"/>
    <property type="match status" value="1"/>
</dbReference>
<dbReference type="InterPro" id="IPR000953">
    <property type="entry name" value="Chromo/chromo_shadow_dom"/>
</dbReference>
<dbReference type="PROSITE" id="PS50013">
    <property type="entry name" value="CHROMO_2"/>
    <property type="match status" value="2"/>
</dbReference>
<dbReference type="GO" id="GO:0003677">
    <property type="term" value="F:DNA binding"/>
    <property type="evidence" value="ECO:0007669"/>
    <property type="project" value="TreeGrafter"/>
</dbReference>
<evidence type="ECO:0000256" key="2">
    <source>
        <dbReference type="ARBA" id="ARBA00022723"/>
    </source>
</evidence>
<dbReference type="RefSeq" id="XP_021288942.1">
    <property type="nucleotide sequence ID" value="XM_021433267.1"/>
</dbReference>
<dbReference type="InterPro" id="IPR027417">
    <property type="entry name" value="P-loop_NTPase"/>
</dbReference>
<dbReference type="InterPro" id="IPR023780">
    <property type="entry name" value="Chromo_domain"/>
</dbReference>
<feature type="domain" description="PHD-type" evidence="13">
    <location>
        <begin position="269"/>
        <end position="318"/>
    </location>
</feature>
<evidence type="ECO:0000256" key="3">
    <source>
        <dbReference type="ARBA" id="ARBA00022737"/>
    </source>
</evidence>
<dbReference type="Gene3D" id="6.10.250.1310">
    <property type="match status" value="1"/>
</dbReference>
<dbReference type="PANTHER" id="PTHR45623">
    <property type="entry name" value="CHROMODOMAIN-HELICASE-DNA-BINDING PROTEIN 3-RELATED-RELATED"/>
    <property type="match status" value="1"/>
</dbReference>
<dbReference type="PROSITE" id="PS50016">
    <property type="entry name" value="ZF_PHD_2"/>
    <property type="match status" value="1"/>
</dbReference>
<dbReference type="InterPro" id="IPR019786">
    <property type="entry name" value="Zinc_finger_PHD-type_CS"/>
</dbReference>
<keyword evidence="4" id="KW-0547">Nucleotide-binding</keyword>
<keyword evidence="7" id="KW-0862">Zinc</keyword>
<evidence type="ECO:0000259" key="14">
    <source>
        <dbReference type="PROSITE" id="PS51194"/>
    </source>
</evidence>
<dbReference type="Pfam" id="PF25029">
    <property type="entry name" value="MOM1"/>
    <property type="match status" value="1"/>
</dbReference>
<evidence type="ECO:0000256" key="5">
    <source>
        <dbReference type="ARBA" id="ARBA00022771"/>
    </source>
</evidence>
<dbReference type="Gene3D" id="3.40.50.300">
    <property type="entry name" value="P-loop containing nucleotide triphosphate hydrolases"/>
    <property type="match status" value="1"/>
</dbReference>
<feature type="region of interest" description="Disordered" evidence="11">
    <location>
        <begin position="1291"/>
        <end position="1320"/>
    </location>
</feature>
<sequence>MESNSGISGSSPKGNGANSSTMTSTTAKGSTSLASAGKDSNCSTNFTREMCKNILTSPSPSSGGNKKQFEKPMFKTKRTPKWFEKTRMTRSMKRLDKNDRYFSCFSVSKMYEKVSSSLRYEKVKLVNPQELVKPHDNVKRFADCEDNPSNRMRCDSRSYREWLRSRASKYKVSGSYGRLSVTSAEACKEVKKEVIESHLLCSKMQRVDFDSTQQCYSGNAEQGNTLHSVFPVQDGKELISELNMDQTEEYSSDVLDKESQLEIKSGGGHNACFTCMLGGKLLSCIGKGCKRVFHLSCLVPALSNYPPGVWHCIWCVKKKKELGVHSVSEVESIWDAREAVSDNKTMQWEKQYFVKYRGLSHVHNRWIPEKRLLLEAPRLVTKYNSKNQVIWWKTEWTVPHRLLQKRKLLFPTNSDENDLDCTYEWLVKWTGLGYEHATWELENSSFLTSPEAMKLIRDFEIRHLKSETLSSHSEEEKKEKCSVSELSQLSFGGSPGEYDRYLGYVNKLLAHWNKCQNAVVYDDQVDQERVIKVILFVLSLQFTARKPILIISRSTALSVWESEFLRVASSANIIVYKGIKDVRSSIRSLEFYNERSSIMFEILLSSSDVVAEDLDMLKSVEWGAVVIDECQSSRMSRYFEQIKRLIADMRLLLVSGQIKDCSADYQNLLTLLDSGYELSGDHLKIDSNTNVYKLKETFASYIAFECKSGSSRFVEYWVPVQLSYLQLEQYCATLLSNSMFLSSSLKSDPADALREVIIATRKCCDHPYLLDQSLQSIVTKGLSAEENLAVGIKVSGKLQLLDKILLETKARGLRVLILFQSIGGSGRDSIGNILDDFICQRFGKYSYVRIDGRGYANSKKKAVVNMFNDKESGRLFLLLEDRACLPSIKLSAVDVVILFDSDWEPQNDIKALHRISIGSQFEQLKVFRLYSSFTVEEKILILAKEGRRADSNIRTLNRNSCLRLLSWGASYLFNKLDEFHGCSKLFSVSNVSCEQSFLNAVLLELLKQLPCRGESYHSAKCSFITKVPQNIVYDGNISLFGEKEIGLMNHEPSTFSWQKLLEGRQPQWKLLSESSPRRKKFQYLDDPPRKSEFGDGGIIKKSQTVVNSTDDPTYPNWKLKGKRKITVANKKRKLAAASKDIGETNFPGSTDGKKDVNQNNQLLLKLGISKLCEALLLPENVRGTAVAFLEDIMRDYDVSWESVSASQAYQISLCWTAADLLEHKINQNKSLALAKLRLNLDCREEEVDYIYSKLQSVAKKFAQCSENVKGYKKSNCSKRVCVNPQHSVPKTIPSMPSCSQSGTLHSTSSNGPDESLTEKTVSSLPMRLVAGHFGSDPEHGGKEVIVLEGVRATNGKQHFKVGSPSDQPKDYALISDSRHHQSPVRLPITDFVAEPSEVRQAQCNEMVTGNELVKATNATQPNEESDETDAVTLERATVFGSPSDQPKDHALISDSRHHRSPVRLLATDFVAEPSEVPQAQYNAMVTGNDLVKTTNAAHPNEESDETDAVSLERATLSSISQHDSAVTHLPGDLNALEFTGTGQSLVEADVNTAESYSLLCQETAVSSLLPIRSSSSESSISTIPASGIQHLLSSNQHALCQEAPVPRKPVLEVPLDESSGPPVMHSVTLVPQEPSASTPVGESQMCIENQRSTTTLLRSPNNLPHQVNIVRPVSVTPQPACSNPLRMELERIQKFREQTLKLHEDMISRLKSERDKEMEEICKKYDMLLQDAEVAFMQKGQDLESYCGKVCLNNILAETLTFNLEKNAAGSPAIDSFINQLIRQPSLMLDPQIPSLTGLGAAAPAQMSNHSPTGVVAPHSSPAIRVSGSSWVGNARAPAPHLRALNPPPMSTPHISALRGKMPVQQLASNPQPISPYLPYGTPRLPRESSGIHFPVFNSYVSALEVPLDIGNHAGPNPQHQLRPRHNLGLISHVPNLTDRVATGSPVVPAAFGVEPICLSDDD</sequence>
<dbReference type="SMART" id="SM00249">
    <property type="entry name" value="PHD"/>
    <property type="match status" value="1"/>
</dbReference>
<feature type="region of interest" description="Disordered" evidence="11">
    <location>
        <begin position="53"/>
        <end position="72"/>
    </location>
</feature>
<dbReference type="SMART" id="SM00298">
    <property type="entry name" value="CHROMO"/>
    <property type="match status" value="2"/>
</dbReference>
<dbReference type="PANTHER" id="PTHR45623:SF51">
    <property type="entry name" value="DNA HELICASE CHROMATIN REGULATOR PHD FAMILY-RELATED"/>
    <property type="match status" value="1"/>
</dbReference>
<protein>
    <submittedName>
        <fullName evidence="16">Uncharacterized protein LOC110420095 isoform X1</fullName>
    </submittedName>
</protein>
<keyword evidence="3" id="KW-0677">Repeat</keyword>
<dbReference type="InterPro" id="IPR016197">
    <property type="entry name" value="Chromo-like_dom_sf"/>
</dbReference>
<evidence type="ECO:0000256" key="8">
    <source>
        <dbReference type="ARBA" id="ARBA00022840"/>
    </source>
</evidence>
<feature type="domain" description="Chromo" evidence="12">
    <location>
        <begin position="403"/>
        <end position="471"/>
    </location>
</feature>
<dbReference type="GO" id="GO:0140658">
    <property type="term" value="F:ATP-dependent chromatin remodeler activity"/>
    <property type="evidence" value="ECO:0007669"/>
    <property type="project" value="TreeGrafter"/>
</dbReference>
<evidence type="ECO:0000256" key="9">
    <source>
        <dbReference type="ARBA" id="ARBA00023242"/>
    </source>
</evidence>
<feature type="compositionally biased region" description="Polar residues" evidence="11">
    <location>
        <begin position="54"/>
        <end position="65"/>
    </location>
</feature>
<proteinExistence type="predicted"/>
<keyword evidence="6" id="KW-0378">Hydrolase</keyword>
<dbReference type="GO" id="GO:0003682">
    <property type="term" value="F:chromatin binding"/>
    <property type="evidence" value="ECO:0007669"/>
    <property type="project" value="TreeGrafter"/>
</dbReference>
<dbReference type="InterPro" id="IPR001965">
    <property type="entry name" value="Znf_PHD"/>
</dbReference>
<dbReference type="SUPFAM" id="SSF52540">
    <property type="entry name" value="P-loop containing nucleoside triphosphate hydrolases"/>
    <property type="match status" value="2"/>
</dbReference>
<evidence type="ECO:0000256" key="10">
    <source>
        <dbReference type="PROSITE-ProRule" id="PRU00146"/>
    </source>
</evidence>
<dbReference type="InterPro" id="IPR000330">
    <property type="entry name" value="SNF2_N"/>
</dbReference>
<dbReference type="InterPro" id="IPR019787">
    <property type="entry name" value="Znf_PHD-finger"/>
</dbReference>
<dbReference type="GO" id="GO:0005634">
    <property type="term" value="C:nucleus"/>
    <property type="evidence" value="ECO:0007669"/>
    <property type="project" value="UniProtKB-SubCell"/>
</dbReference>
<dbReference type="Gene3D" id="2.40.50.40">
    <property type="match status" value="2"/>
</dbReference>
<keyword evidence="5 10" id="KW-0863">Zinc-finger</keyword>
<dbReference type="GeneID" id="110420095"/>
<dbReference type="InterPro" id="IPR038718">
    <property type="entry name" value="SNF2-like_sf"/>
</dbReference>
<evidence type="ECO:0000256" key="1">
    <source>
        <dbReference type="ARBA" id="ARBA00004123"/>
    </source>
</evidence>
<dbReference type="Gene3D" id="3.30.40.10">
    <property type="entry name" value="Zinc/RING finger domain, C3HC4 (zinc finger)"/>
    <property type="match status" value="1"/>
</dbReference>
<evidence type="ECO:0000259" key="13">
    <source>
        <dbReference type="PROSITE" id="PS50016"/>
    </source>
</evidence>
<name>A0A6J1ANZ9_9ROSI</name>